<proteinExistence type="predicted"/>
<accession>A0A5B7EM33</accession>
<protein>
    <submittedName>
        <fullName evidence="1">Uncharacterized protein</fullName>
    </submittedName>
</protein>
<reference evidence="1 2" key="1">
    <citation type="submission" date="2019-05" db="EMBL/GenBank/DDBJ databases">
        <title>Another draft genome of Portunus trituberculatus and its Hox gene families provides insights of decapod evolution.</title>
        <authorList>
            <person name="Jeong J.-H."/>
            <person name="Song I."/>
            <person name="Kim S."/>
            <person name="Choi T."/>
            <person name="Kim D."/>
            <person name="Ryu S."/>
            <person name="Kim W."/>
        </authorList>
    </citation>
    <scope>NUCLEOTIDE SEQUENCE [LARGE SCALE GENOMIC DNA]</scope>
    <source>
        <tissue evidence="1">Muscle</tissue>
    </source>
</reference>
<keyword evidence="2" id="KW-1185">Reference proteome</keyword>
<evidence type="ECO:0000313" key="2">
    <source>
        <dbReference type="Proteomes" id="UP000324222"/>
    </source>
</evidence>
<dbReference type="AlphaFoldDB" id="A0A5B7EM33"/>
<gene>
    <name evidence="1" type="ORF">E2C01_027612</name>
</gene>
<evidence type="ECO:0000313" key="1">
    <source>
        <dbReference type="EMBL" id="MPC34229.1"/>
    </source>
</evidence>
<dbReference type="Proteomes" id="UP000324222">
    <property type="component" value="Unassembled WGS sequence"/>
</dbReference>
<dbReference type="EMBL" id="VSRR010003010">
    <property type="protein sequence ID" value="MPC34229.1"/>
    <property type="molecule type" value="Genomic_DNA"/>
</dbReference>
<organism evidence="1 2">
    <name type="scientific">Portunus trituberculatus</name>
    <name type="common">Swimming crab</name>
    <name type="synonym">Neptunus trituberculatus</name>
    <dbReference type="NCBI Taxonomy" id="210409"/>
    <lineage>
        <taxon>Eukaryota</taxon>
        <taxon>Metazoa</taxon>
        <taxon>Ecdysozoa</taxon>
        <taxon>Arthropoda</taxon>
        <taxon>Crustacea</taxon>
        <taxon>Multicrustacea</taxon>
        <taxon>Malacostraca</taxon>
        <taxon>Eumalacostraca</taxon>
        <taxon>Eucarida</taxon>
        <taxon>Decapoda</taxon>
        <taxon>Pleocyemata</taxon>
        <taxon>Brachyura</taxon>
        <taxon>Eubrachyura</taxon>
        <taxon>Portunoidea</taxon>
        <taxon>Portunidae</taxon>
        <taxon>Portuninae</taxon>
        <taxon>Portunus</taxon>
    </lineage>
</organism>
<comment type="caution">
    <text evidence="1">The sequence shown here is derived from an EMBL/GenBank/DDBJ whole genome shotgun (WGS) entry which is preliminary data.</text>
</comment>
<name>A0A5B7EM33_PORTR</name>
<sequence>MITVDSHRSSLSRRRRRLLPAAPGRQGQVALQCCKMLVCFIYLSYARYMSRRAETAGEDVPESVAPGWRVAGQQ</sequence>